<dbReference type="AlphaFoldDB" id="A0A6G8FI13"/>
<dbReference type="Proteomes" id="UP000501387">
    <property type="component" value="Chromosome"/>
</dbReference>
<organism evidence="2 3">
    <name type="scientific">Leucobacter insecticola</name>
    <dbReference type="NCBI Taxonomy" id="2714934"/>
    <lineage>
        <taxon>Bacteria</taxon>
        <taxon>Bacillati</taxon>
        <taxon>Actinomycetota</taxon>
        <taxon>Actinomycetes</taxon>
        <taxon>Micrococcales</taxon>
        <taxon>Microbacteriaceae</taxon>
        <taxon>Leucobacter</taxon>
    </lineage>
</organism>
<dbReference type="KEGG" id="lins:G7067_05575"/>
<evidence type="ECO:0000313" key="2">
    <source>
        <dbReference type="EMBL" id="QIM16004.1"/>
    </source>
</evidence>
<feature type="chain" id="PRO_5038400712" description="DUF2511 domain-containing protein" evidence="1">
    <location>
        <begin position="23"/>
        <end position="123"/>
    </location>
</feature>
<sequence>MHISLARWTLLGGTAASALFLAGCGALHPQDFPLDDPEHTTTESAGNVSRELLGSSWPLDVESGDVACEQKGDDVALTFTSPAGEVYALNLIAAADHPKATPVTGKTLGVLVSKAFEACDTKE</sequence>
<keyword evidence="3" id="KW-1185">Reference proteome</keyword>
<protein>
    <recommendedName>
        <fullName evidence="4">DUF2511 domain-containing protein</fullName>
    </recommendedName>
</protein>
<reference evidence="2 3" key="1">
    <citation type="submission" date="2020-03" db="EMBL/GenBank/DDBJ databases">
        <title>Leucobacter sp. nov., isolated from beetles.</title>
        <authorList>
            <person name="Hyun D.-W."/>
            <person name="Bae J.-W."/>
        </authorList>
    </citation>
    <scope>NUCLEOTIDE SEQUENCE [LARGE SCALE GENOMIC DNA]</scope>
    <source>
        <strain evidence="2 3">HDW9B</strain>
    </source>
</reference>
<name>A0A6G8FI13_9MICO</name>
<evidence type="ECO:0000313" key="3">
    <source>
        <dbReference type="Proteomes" id="UP000501387"/>
    </source>
</evidence>
<keyword evidence="1" id="KW-0732">Signal</keyword>
<evidence type="ECO:0008006" key="4">
    <source>
        <dbReference type="Google" id="ProtNLM"/>
    </source>
</evidence>
<evidence type="ECO:0000256" key="1">
    <source>
        <dbReference type="SAM" id="SignalP"/>
    </source>
</evidence>
<dbReference type="PROSITE" id="PS51257">
    <property type="entry name" value="PROKAR_LIPOPROTEIN"/>
    <property type="match status" value="1"/>
</dbReference>
<dbReference type="EMBL" id="CP049934">
    <property type="protein sequence ID" value="QIM16004.1"/>
    <property type="molecule type" value="Genomic_DNA"/>
</dbReference>
<dbReference type="RefSeq" id="WP_166322596.1">
    <property type="nucleotide sequence ID" value="NZ_CP049934.1"/>
</dbReference>
<feature type="signal peptide" evidence="1">
    <location>
        <begin position="1"/>
        <end position="22"/>
    </location>
</feature>
<gene>
    <name evidence="2" type="ORF">G7067_05575</name>
</gene>
<proteinExistence type="predicted"/>
<accession>A0A6G8FI13</accession>